<feature type="compositionally biased region" description="Polar residues" evidence="1">
    <location>
        <begin position="121"/>
        <end position="143"/>
    </location>
</feature>
<protein>
    <submittedName>
        <fullName evidence="2">Uncharacterized protein</fullName>
    </submittedName>
</protein>
<gene>
    <name evidence="2" type="ORF">JI435_163150</name>
</gene>
<feature type="region of interest" description="Disordered" evidence="1">
    <location>
        <begin position="40"/>
        <end position="80"/>
    </location>
</feature>
<accession>A0A7U2NRE2</accession>
<evidence type="ECO:0000313" key="3">
    <source>
        <dbReference type="Proteomes" id="UP000663193"/>
    </source>
</evidence>
<dbReference type="EMBL" id="CP069045">
    <property type="protein sequence ID" value="QRD07636.1"/>
    <property type="molecule type" value="Genomic_DNA"/>
</dbReference>
<feature type="non-terminal residue" evidence="2">
    <location>
        <position position="1"/>
    </location>
</feature>
<keyword evidence="3" id="KW-1185">Reference proteome</keyword>
<feature type="compositionally biased region" description="Basic and acidic residues" evidence="1">
    <location>
        <begin position="58"/>
        <end position="72"/>
    </location>
</feature>
<organism evidence="2 3">
    <name type="scientific">Phaeosphaeria nodorum (strain SN15 / ATCC MYA-4574 / FGSC 10173)</name>
    <name type="common">Glume blotch fungus</name>
    <name type="synonym">Parastagonospora nodorum</name>
    <dbReference type="NCBI Taxonomy" id="321614"/>
    <lineage>
        <taxon>Eukaryota</taxon>
        <taxon>Fungi</taxon>
        <taxon>Dikarya</taxon>
        <taxon>Ascomycota</taxon>
        <taxon>Pezizomycotina</taxon>
        <taxon>Dothideomycetes</taxon>
        <taxon>Pleosporomycetidae</taxon>
        <taxon>Pleosporales</taxon>
        <taxon>Pleosporineae</taxon>
        <taxon>Phaeosphaeriaceae</taxon>
        <taxon>Parastagonospora</taxon>
    </lineage>
</organism>
<feature type="region of interest" description="Disordered" evidence="1">
    <location>
        <begin position="108"/>
        <end position="143"/>
    </location>
</feature>
<name>A0A7U2NRE2_PHANO</name>
<evidence type="ECO:0000256" key="1">
    <source>
        <dbReference type="SAM" id="MobiDB-lite"/>
    </source>
</evidence>
<feature type="compositionally biased region" description="Low complexity" evidence="1">
    <location>
        <begin position="46"/>
        <end position="57"/>
    </location>
</feature>
<sequence>QLLRRSHALQVAELGMEASFYRPAFPAEALLHFSIAQARSPEHGYSQRQSQRQSSSSGHEKPQQRHFPERGRLSPSQSVPSRVGHAYLADLYRPHYVSRVIRSAASPRTLRRWPLTDGAPSLSTSPERVGTGSATSPVGSTVD</sequence>
<proteinExistence type="predicted"/>
<dbReference type="VEuPathDB" id="FungiDB:JI435_163150"/>
<evidence type="ECO:0000313" key="2">
    <source>
        <dbReference type="EMBL" id="QRD07636.1"/>
    </source>
</evidence>
<dbReference type="AlphaFoldDB" id="A0A7U2NRE2"/>
<reference evidence="3" key="1">
    <citation type="journal article" date="2021" name="BMC Genomics">
        <title>Chromosome-level genome assembly and manually-curated proteome of model necrotroph Parastagonospora nodorum Sn15 reveals a genome-wide trove of candidate effector homologs, and redundancy of virulence-related functions within an accessory chromosome.</title>
        <authorList>
            <person name="Bertazzoni S."/>
            <person name="Jones D.A.B."/>
            <person name="Phan H.T."/>
            <person name="Tan K.-C."/>
            <person name="Hane J.K."/>
        </authorList>
    </citation>
    <scope>NUCLEOTIDE SEQUENCE [LARGE SCALE GENOMIC DNA]</scope>
    <source>
        <strain evidence="3">SN15 / ATCC MYA-4574 / FGSC 10173)</strain>
    </source>
</reference>
<dbReference type="Proteomes" id="UP000663193">
    <property type="component" value="Chromosome 23"/>
</dbReference>